<sequence>MPCESEVGTERSRHGPFAPQAGRRWRQPDEGLASTIFRARAEARLRHHPTSLILGSLECRPLPPRQSSTPARKPPRQAARRRSAHGSTMSSP</sequence>
<comment type="caution">
    <text evidence="2">The sequence shown here is derived from an EMBL/GenBank/DDBJ whole genome shotgun (WGS) entry which is preliminary data.</text>
</comment>
<reference evidence="2 3" key="1">
    <citation type="submission" date="2018-11" db="EMBL/GenBank/DDBJ databases">
        <title>Rhizobium chutanense sp. nov., isolated from root nodules of Phaseolus vulgaris in China.</title>
        <authorList>
            <person name="Huo Y."/>
        </authorList>
    </citation>
    <scope>NUCLEOTIDE SEQUENCE [LARGE SCALE GENOMIC DNA]</scope>
    <source>
        <strain evidence="2 3">C16</strain>
    </source>
</reference>
<name>A0A432NHA3_9HYPH</name>
<feature type="compositionally biased region" description="Basic residues" evidence="1">
    <location>
        <begin position="73"/>
        <end position="84"/>
    </location>
</feature>
<dbReference type="OrthoDB" id="8404588at2"/>
<gene>
    <name evidence="2" type="ORF">EFR84_27370</name>
</gene>
<dbReference type="AlphaFoldDB" id="A0A432NHA3"/>
<evidence type="ECO:0000313" key="3">
    <source>
        <dbReference type="Proteomes" id="UP000278081"/>
    </source>
</evidence>
<dbReference type="Proteomes" id="UP000278081">
    <property type="component" value="Unassembled WGS sequence"/>
</dbReference>
<accession>A0A432NHA3</accession>
<proteinExistence type="predicted"/>
<protein>
    <submittedName>
        <fullName evidence="2">Uncharacterized protein</fullName>
    </submittedName>
</protein>
<feature type="region of interest" description="Disordered" evidence="1">
    <location>
        <begin position="56"/>
        <end position="92"/>
    </location>
</feature>
<feature type="region of interest" description="Disordered" evidence="1">
    <location>
        <begin position="1"/>
        <end position="29"/>
    </location>
</feature>
<evidence type="ECO:0000313" key="2">
    <source>
        <dbReference type="EMBL" id="RUL99008.1"/>
    </source>
</evidence>
<dbReference type="EMBL" id="RJTJ01000032">
    <property type="protein sequence ID" value="RUL99008.1"/>
    <property type="molecule type" value="Genomic_DNA"/>
</dbReference>
<organism evidence="2 3">
    <name type="scientific">Rhizobium chutanense</name>
    <dbReference type="NCBI Taxonomy" id="2035448"/>
    <lineage>
        <taxon>Bacteria</taxon>
        <taxon>Pseudomonadati</taxon>
        <taxon>Pseudomonadota</taxon>
        <taxon>Alphaproteobacteria</taxon>
        <taxon>Hyphomicrobiales</taxon>
        <taxon>Rhizobiaceae</taxon>
        <taxon>Rhizobium/Agrobacterium group</taxon>
        <taxon>Rhizobium</taxon>
    </lineage>
</organism>
<evidence type="ECO:0000256" key="1">
    <source>
        <dbReference type="SAM" id="MobiDB-lite"/>
    </source>
</evidence>